<dbReference type="InterPro" id="IPR051238">
    <property type="entry name" value="GDSL_esterase/lipase"/>
</dbReference>
<dbReference type="Proteomes" id="UP001457282">
    <property type="component" value="Unassembled WGS sequence"/>
</dbReference>
<evidence type="ECO:0000256" key="1">
    <source>
        <dbReference type="ARBA" id="ARBA00004613"/>
    </source>
</evidence>
<dbReference type="InterPro" id="IPR036514">
    <property type="entry name" value="SGNH_hydro_sf"/>
</dbReference>
<evidence type="ECO:0000313" key="9">
    <source>
        <dbReference type="Proteomes" id="UP001457282"/>
    </source>
</evidence>
<name>A0AAW1XK15_RUBAR</name>
<dbReference type="GO" id="GO:0016042">
    <property type="term" value="P:lipid catabolic process"/>
    <property type="evidence" value="ECO:0007669"/>
    <property type="project" value="UniProtKB-KW"/>
</dbReference>
<dbReference type="InterPro" id="IPR001087">
    <property type="entry name" value="GDSL"/>
</dbReference>
<keyword evidence="7" id="KW-0443">Lipid metabolism</keyword>
<dbReference type="Pfam" id="PF00657">
    <property type="entry name" value="Lipase_GDSL"/>
    <property type="match status" value="2"/>
</dbReference>
<keyword evidence="3" id="KW-0964">Secreted</keyword>
<comment type="subcellular location">
    <subcellularLocation>
        <location evidence="1">Secreted</location>
    </subcellularLocation>
</comment>
<dbReference type="GO" id="GO:0005576">
    <property type="term" value="C:extracellular region"/>
    <property type="evidence" value="ECO:0007669"/>
    <property type="project" value="UniProtKB-SubCell"/>
</dbReference>
<evidence type="ECO:0000256" key="3">
    <source>
        <dbReference type="ARBA" id="ARBA00022525"/>
    </source>
</evidence>
<evidence type="ECO:0000313" key="8">
    <source>
        <dbReference type="EMBL" id="KAK9936681.1"/>
    </source>
</evidence>
<evidence type="ECO:0000256" key="7">
    <source>
        <dbReference type="ARBA" id="ARBA00023098"/>
    </source>
</evidence>
<dbReference type="Gene3D" id="3.40.50.1110">
    <property type="entry name" value="SGNH hydrolase"/>
    <property type="match status" value="1"/>
</dbReference>
<evidence type="ECO:0000256" key="2">
    <source>
        <dbReference type="ARBA" id="ARBA00008668"/>
    </source>
</evidence>
<protein>
    <recommendedName>
        <fullName evidence="10">GDSL esterase/lipase</fullName>
    </recommendedName>
</protein>
<evidence type="ECO:0000256" key="4">
    <source>
        <dbReference type="ARBA" id="ARBA00022729"/>
    </source>
</evidence>
<keyword evidence="9" id="KW-1185">Reference proteome</keyword>
<dbReference type="EMBL" id="JBEDUW010000003">
    <property type="protein sequence ID" value="KAK9936681.1"/>
    <property type="molecule type" value="Genomic_DNA"/>
</dbReference>
<dbReference type="AlphaFoldDB" id="A0AAW1XK15"/>
<sequence>MAPTRRLGLCRVRPIKTSTRAFILYCNGLWDEAIGGGGDCSIFGFKHATAFFCSWKATSALFLLFGDSLADNGNNNVLIIDTLAKVNYNPYGIDFPGGAATGRFNNGRTTVDVLSELLGLDNYIPPFAFVNGSDILKGVNYACGAAGIRKESGSNWVQESAWANILIKQYSWEILRLYKYGARKVALVGLGLIGCTPSAISSYGTNGSACVDVLNIAAQQFNQRLISLVDQLNSNLTDAKFIYINSFEMGSGDPAAAGFTVSNVGCCAVNEVGQCHLDRAPCKNRTEYVFWDGFHPTEALNRITAIRSYSAFSPADTYPMDISRLVQLQINPSTLAT</sequence>
<proteinExistence type="inferred from homology"/>
<evidence type="ECO:0000256" key="5">
    <source>
        <dbReference type="ARBA" id="ARBA00022801"/>
    </source>
</evidence>
<gene>
    <name evidence="8" type="ORF">M0R45_013509</name>
</gene>
<dbReference type="PANTHER" id="PTHR45650:SF75">
    <property type="entry name" value="GDSL-LIKE LIPASE_ACYLHYDROLASE"/>
    <property type="match status" value="1"/>
</dbReference>
<evidence type="ECO:0000256" key="6">
    <source>
        <dbReference type="ARBA" id="ARBA00022963"/>
    </source>
</evidence>
<accession>A0AAW1XK15</accession>
<keyword evidence="5" id="KW-0378">Hydrolase</keyword>
<reference evidence="8 9" key="1">
    <citation type="journal article" date="2023" name="G3 (Bethesda)">
        <title>A chromosome-length genome assembly and annotation of blackberry (Rubus argutus, cv. 'Hillquist').</title>
        <authorList>
            <person name="Bruna T."/>
            <person name="Aryal R."/>
            <person name="Dudchenko O."/>
            <person name="Sargent D.J."/>
            <person name="Mead D."/>
            <person name="Buti M."/>
            <person name="Cavallini A."/>
            <person name="Hytonen T."/>
            <person name="Andres J."/>
            <person name="Pham M."/>
            <person name="Weisz D."/>
            <person name="Mascagni F."/>
            <person name="Usai G."/>
            <person name="Natali L."/>
            <person name="Bassil N."/>
            <person name="Fernandez G.E."/>
            <person name="Lomsadze A."/>
            <person name="Armour M."/>
            <person name="Olukolu B."/>
            <person name="Poorten T."/>
            <person name="Britton C."/>
            <person name="Davik J."/>
            <person name="Ashrafi H."/>
            <person name="Aiden E.L."/>
            <person name="Borodovsky M."/>
            <person name="Worthington M."/>
        </authorList>
    </citation>
    <scope>NUCLEOTIDE SEQUENCE [LARGE SCALE GENOMIC DNA]</scope>
    <source>
        <strain evidence="8">PI 553951</strain>
    </source>
</reference>
<dbReference type="PANTHER" id="PTHR45650">
    <property type="entry name" value="GDSL-LIKE LIPASE/ACYLHYDROLASE-RELATED"/>
    <property type="match status" value="1"/>
</dbReference>
<organism evidence="8 9">
    <name type="scientific">Rubus argutus</name>
    <name type="common">Southern blackberry</name>
    <dbReference type="NCBI Taxonomy" id="59490"/>
    <lineage>
        <taxon>Eukaryota</taxon>
        <taxon>Viridiplantae</taxon>
        <taxon>Streptophyta</taxon>
        <taxon>Embryophyta</taxon>
        <taxon>Tracheophyta</taxon>
        <taxon>Spermatophyta</taxon>
        <taxon>Magnoliopsida</taxon>
        <taxon>eudicotyledons</taxon>
        <taxon>Gunneridae</taxon>
        <taxon>Pentapetalae</taxon>
        <taxon>rosids</taxon>
        <taxon>fabids</taxon>
        <taxon>Rosales</taxon>
        <taxon>Rosaceae</taxon>
        <taxon>Rosoideae</taxon>
        <taxon>Rosoideae incertae sedis</taxon>
        <taxon>Rubus</taxon>
    </lineage>
</organism>
<keyword evidence="4" id="KW-0732">Signal</keyword>
<comment type="similarity">
    <text evidence="2">Belongs to the 'GDSL' lipolytic enzyme family.</text>
</comment>
<evidence type="ECO:0008006" key="10">
    <source>
        <dbReference type="Google" id="ProtNLM"/>
    </source>
</evidence>
<dbReference type="GO" id="GO:0016788">
    <property type="term" value="F:hydrolase activity, acting on ester bonds"/>
    <property type="evidence" value="ECO:0007669"/>
    <property type="project" value="InterPro"/>
</dbReference>
<keyword evidence="6" id="KW-0442">Lipid degradation</keyword>
<comment type="caution">
    <text evidence="8">The sequence shown here is derived from an EMBL/GenBank/DDBJ whole genome shotgun (WGS) entry which is preliminary data.</text>
</comment>